<protein>
    <submittedName>
        <fullName evidence="1">Uncharacterized protein</fullName>
    </submittedName>
</protein>
<gene>
    <name evidence="1" type="ORF">X801_07783</name>
</gene>
<evidence type="ECO:0000313" key="2">
    <source>
        <dbReference type="Proteomes" id="UP000243686"/>
    </source>
</evidence>
<reference evidence="1 2" key="1">
    <citation type="submission" date="2015-03" db="EMBL/GenBank/DDBJ databases">
        <title>Draft genome of the nematode, Opisthorchis viverrini.</title>
        <authorList>
            <person name="Mitreva M."/>
        </authorList>
    </citation>
    <scope>NUCLEOTIDE SEQUENCE [LARGE SCALE GENOMIC DNA]</scope>
    <source>
        <strain evidence="1">Khon Kaen</strain>
    </source>
</reference>
<dbReference type="AlphaFoldDB" id="A0A1S8WPQ3"/>
<organism evidence="1 2">
    <name type="scientific">Opisthorchis viverrini</name>
    <name type="common">Southeast Asian liver fluke</name>
    <dbReference type="NCBI Taxonomy" id="6198"/>
    <lineage>
        <taxon>Eukaryota</taxon>
        <taxon>Metazoa</taxon>
        <taxon>Spiralia</taxon>
        <taxon>Lophotrochozoa</taxon>
        <taxon>Platyhelminthes</taxon>
        <taxon>Trematoda</taxon>
        <taxon>Digenea</taxon>
        <taxon>Opisthorchiida</taxon>
        <taxon>Opisthorchiata</taxon>
        <taxon>Opisthorchiidae</taxon>
        <taxon>Opisthorchis</taxon>
    </lineage>
</organism>
<feature type="non-terminal residue" evidence="1">
    <location>
        <position position="1"/>
    </location>
</feature>
<sequence length="98" mass="11160">TRSYLKAVPVSQYRQHLPSLLDDSAARQLLSTGTPIKAPPSTLWAILDNLFNIKQPTLLQLERFRERKQLLGVSVDQFLGSLRDLAKNLYAVEDRIKI</sequence>
<proteinExistence type="predicted"/>
<evidence type="ECO:0000313" key="1">
    <source>
        <dbReference type="EMBL" id="OON16405.1"/>
    </source>
</evidence>
<accession>A0A1S8WPQ3</accession>
<dbReference type="Proteomes" id="UP000243686">
    <property type="component" value="Unassembled WGS sequence"/>
</dbReference>
<keyword evidence="2" id="KW-1185">Reference proteome</keyword>
<name>A0A1S8WPQ3_OPIVI</name>
<feature type="non-terminal residue" evidence="1">
    <location>
        <position position="98"/>
    </location>
</feature>
<dbReference type="EMBL" id="KV897606">
    <property type="protein sequence ID" value="OON16405.1"/>
    <property type="molecule type" value="Genomic_DNA"/>
</dbReference>